<feature type="region of interest" description="Disordered" evidence="1">
    <location>
        <begin position="83"/>
        <end position="137"/>
    </location>
</feature>
<evidence type="ECO:0000313" key="2">
    <source>
        <dbReference type="EMBL" id="CAB4808624.1"/>
    </source>
</evidence>
<organism evidence="2">
    <name type="scientific">freshwater metagenome</name>
    <dbReference type="NCBI Taxonomy" id="449393"/>
    <lineage>
        <taxon>unclassified sequences</taxon>
        <taxon>metagenomes</taxon>
        <taxon>ecological metagenomes</taxon>
    </lineage>
</organism>
<feature type="compositionally biased region" description="Basic and acidic residues" evidence="1">
    <location>
        <begin position="112"/>
        <end position="128"/>
    </location>
</feature>
<evidence type="ECO:0000256" key="1">
    <source>
        <dbReference type="SAM" id="MobiDB-lite"/>
    </source>
</evidence>
<sequence length="164" mass="18058">MSTRRFTRTDQSIVIKFESTNIRTMNVSGVISAGSGSRPGIDQLFSHFNGHAISGVNLFNAMPTDSDLYKWISDCNSLIENGDFGANEEQVRTPRSENSPSDSSKSIMGTCSDDKFETEPSRKEEDSASKQVTAPWPEDFNIAHGGILDDNLFLLGSEEESLVR</sequence>
<name>A0A6J6YK53_9ZZZZ</name>
<feature type="compositionally biased region" description="Polar residues" evidence="1">
    <location>
        <begin position="96"/>
        <end position="109"/>
    </location>
</feature>
<reference evidence="2" key="1">
    <citation type="submission" date="2020-05" db="EMBL/GenBank/DDBJ databases">
        <authorList>
            <person name="Chiriac C."/>
            <person name="Salcher M."/>
            <person name="Ghai R."/>
            <person name="Kavagutti S V."/>
        </authorList>
    </citation>
    <scope>NUCLEOTIDE SEQUENCE</scope>
</reference>
<accession>A0A6J6YK53</accession>
<dbReference type="AlphaFoldDB" id="A0A6J6YK53"/>
<proteinExistence type="predicted"/>
<gene>
    <name evidence="2" type="ORF">UFOPK3056_00902</name>
</gene>
<protein>
    <submittedName>
        <fullName evidence="2">Unannotated protein</fullName>
    </submittedName>
</protein>
<dbReference type="EMBL" id="CAFAAR010000097">
    <property type="protein sequence ID" value="CAB4808624.1"/>
    <property type="molecule type" value="Genomic_DNA"/>
</dbReference>